<dbReference type="GeneID" id="92903687"/>
<reference evidence="2 4" key="1">
    <citation type="journal article" date="2016" name="Genome Announc.">
        <title>Complete Genome Sequences of Aerococcus christensenii CCUG 28831T, Aerococcus sanguinicola CCUG 43001T, Aerococcus urinae CCUG 36881T, Aerococcus urinaeequi CCUG 28094T, Aerococcus urinaehominis CCUG 42038 BT, and Aerococcus viridans CCUG 4311T.</title>
        <authorList>
            <person name="Carkaci D."/>
            <person name="Dargis R."/>
            <person name="Nielsen X.C."/>
            <person name="Skovgaard O."/>
            <person name="Fuursted K."/>
            <person name="Christensen J.J."/>
        </authorList>
    </citation>
    <scope>NUCLEOTIDE SEQUENCE [LARGE SCALE GENOMIC DNA]</scope>
    <source>
        <strain evidence="2 4">CCUG43001</strain>
    </source>
</reference>
<protein>
    <submittedName>
        <fullName evidence="2">Uncharacterized protein</fullName>
    </submittedName>
</protein>
<sequence length="105" mass="12023">MEFKTSKGRPSPRTESETVITYDAELKKWFIYTNHAPHARKWENKIIPSDDVSSRKVYHEDTGKLIAIEGEIKGSVGVRGPKKMTEKQKEQATKRLLKNVHGIES</sequence>
<evidence type="ECO:0000313" key="5">
    <source>
        <dbReference type="Proteomes" id="UP000234239"/>
    </source>
</evidence>
<reference evidence="3 5" key="3">
    <citation type="submission" date="2017-12" db="EMBL/GenBank/DDBJ databases">
        <title>Phylogenetic diversity of female urinary microbiome.</title>
        <authorList>
            <person name="Thomas-White K."/>
            <person name="Wolfe A.J."/>
        </authorList>
    </citation>
    <scope>NUCLEOTIDE SEQUENCE [LARGE SCALE GENOMIC DNA]</scope>
    <source>
        <strain evidence="3 5">UMB0139</strain>
    </source>
</reference>
<feature type="region of interest" description="Disordered" evidence="1">
    <location>
        <begin position="77"/>
        <end position="105"/>
    </location>
</feature>
<dbReference type="KEGG" id="asan:AWM72_06365"/>
<accession>A0A0X8FBR8</accession>
<dbReference type="AlphaFoldDB" id="A0A0X8FBR8"/>
<gene>
    <name evidence="2" type="ORF">AWM72_06365</name>
    <name evidence="3" type="ORF">CYJ28_09630</name>
</gene>
<evidence type="ECO:0000313" key="3">
    <source>
        <dbReference type="EMBL" id="PKZ20734.1"/>
    </source>
</evidence>
<name>A0A0X8FBR8_9LACT</name>
<reference evidence="4" key="2">
    <citation type="submission" date="2016-01" db="EMBL/GenBank/DDBJ databases">
        <title>Six Aerococcus type strain genome sequencing and assembly using PacBio and Illumina Hiseq.</title>
        <authorList>
            <person name="Carkaci D."/>
            <person name="Dargis R."/>
            <person name="Nielsen X.C."/>
            <person name="Skovgaard O."/>
            <person name="Fuursted K."/>
            <person name="Christensen J.J."/>
        </authorList>
    </citation>
    <scope>NUCLEOTIDE SEQUENCE [LARGE SCALE GENOMIC DNA]</scope>
    <source>
        <strain evidence="4">CCUG43001</strain>
    </source>
</reference>
<evidence type="ECO:0000313" key="2">
    <source>
        <dbReference type="EMBL" id="AMB94411.1"/>
    </source>
</evidence>
<dbReference type="RefSeq" id="WP_067975029.1">
    <property type="nucleotide sequence ID" value="NZ_CAJHKM010000010.1"/>
</dbReference>
<evidence type="ECO:0000313" key="4">
    <source>
        <dbReference type="Proteomes" id="UP000069912"/>
    </source>
</evidence>
<proteinExistence type="predicted"/>
<dbReference type="Proteomes" id="UP000069912">
    <property type="component" value="Chromosome"/>
</dbReference>
<feature type="compositionally biased region" description="Basic and acidic residues" evidence="1">
    <location>
        <begin position="83"/>
        <end position="93"/>
    </location>
</feature>
<organism evidence="2 4">
    <name type="scientific">Aerococcus sanguinicola</name>
    <dbReference type="NCBI Taxonomy" id="119206"/>
    <lineage>
        <taxon>Bacteria</taxon>
        <taxon>Bacillati</taxon>
        <taxon>Bacillota</taxon>
        <taxon>Bacilli</taxon>
        <taxon>Lactobacillales</taxon>
        <taxon>Aerococcaceae</taxon>
        <taxon>Aerococcus</taxon>
    </lineage>
</organism>
<dbReference type="Proteomes" id="UP000234239">
    <property type="component" value="Unassembled WGS sequence"/>
</dbReference>
<evidence type="ECO:0000256" key="1">
    <source>
        <dbReference type="SAM" id="MobiDB-lite"/>
    </source>
</evidence>
<dbReference type="EMBL" id="CP014160">
    <property type="protein sequence ID" value="AMB94411.1"/>
    <property type="molecule type" value="Genomic_DNA"/>
</dbReference>
<dbReference type="OrthoDB" id="2136011at2"/>
<dbReference type="EMBL" id="PKGY01000007">
    <property type="protein sequence ID" value="PKZ20734.1"/>
    <property type="molecule type" value="Genomic_DNA"/>
</dbReference>
<keyword evidence="4" id="KW-1185">Reference proteome</keyword>